<dbReference type="Proteomes" id="UP000177722">
    <property type="component" value="Unassembled WGS sequence"/>
</dbReference>
<dbReference type="InterPro" id="IPR013211">
    <property type="entry name" value="LVIVD"/>
</dbReference>
<name>A0A1G2UA35_9BACT</name>
<dbReference type="PANTHER" id="PTHR47197:SF3">
    <property type="entry name" value="DIHYDRO-HEME D1 DEHYDROGENASE"/>
    <property type="match status" value="1"/>
</dbReference>
<comment type="caution">
    <text evidence="1">The sequence shown here is derived from an EMBL/GenBank/DDBJ whole genome shotgun (WGS) entry which is preliminary data.</text>
</comment>
<dbReference type="SUPFAM" id="SSF51004">
    <property type="entry name" value="C-terminal (heme d1) domain of cytochrome cd1-nitrite reductase"/>
    <property type="match status" value="1"/>
</dbReference>
<evidence type="ECO:0000313" key="2">
    <source>
        <dbReference type="Proteomes" id="UP000177722"/>
    </source>
</evidence>
<protein>
    <recommendedName>
        <fullName evidence="3">LVIVD repeat protein</fullName>
    </recommendedName>
</protein>
<gene>
    <name evidence="1" type="ORF">A3B16_00010</name>
</gene>
<reference evidence="1 2" key="1">
    <citation type="journal article" date="2016" name="Nat. Commun.">
        <title>Thousands of microbial genomes shed light on interconnected biogeochemical processes in an aquifer system.</title>
        <authorList>
            <person name="Anantharaman K."/>
            <person name="Brown C.T."/>
            <person name="Hug L.A."/>
            <person name="Sharon I."/>
            <person name="Castelle C.J."/>
            <person name="Probst A.J."/>
            <person name="Thomas B.C."/>
            <person name="Singh A."/>
            <person name="Wilkins M.J."/>
            <person name="Karaoz U."/>
            <person name="Brodie E.L."/>
            <person name="Williams K.H."/>
            <person name="Hubbard S.S."/>
            <person name="Banfield J.F."/>
        </authorList>
    </citation>
    <scope>NUCLEOTIDE SEQUENCE [LARGE SCALE GENOMIC DNA]</scope>
</reference>
<dbReference type="Pfam" id="PF08309">
    <property type="entry name" value="LVIVD"/>
    <property type="match status" value="7"/>
</dbReference>
<evidence type="ECO:0008006" key="3">
    <source>
        <dbReference type="Google" id="ProtNLM"/>
    </source>
</evidence>
<evidence type="ECO:0000313" key="1">
    <source>
        <dbReference type="EMBL" id="OHB06333.1"/>
    </source>
</evidence>
<sequence length="702" mass="71598">MNANKLYSLTKNQQYFAVVLAVLLSLLVVWSITSGATTISANIDTGGTLTVSGASSLSGAINASSTLQVTGNAIFYNYVGIGTTSPYANLSIVSPNNQASTSPLFAIGSSTPLAGGAYLSVSGRGSANFAGRAIDPEFLSENRGNATNTDTTTGTTLDGAFGVFVVGKYAYVASNGRDSLAVIDISNPASTTVIAETQGPTPGTSLDSANGIFVSGKYAYVVNFVRDSLAVIDISNPANPTFIAETQGTTPGTTLDGAARIFVSGKYAYVTNFTRDSLAVIDISNPANPTFIAETQGTTPGTTLNGALGVFVSGKYAYVANVNRDSLAVIDVSNPASPTFIAETQGTTPGTTLDGADSVFVSGKYAYVTNSARDSLAVIDISNPASPTFIAETQGPTPGTTLDGVRGIFVSGKYAYVVNNIRDSLAVIDVSNPANPTFIAETQGTTPGTTLDGARGIFVSGKYAYVANQTRDSLAVIDISGAEISNAFIGNLETSNLSVDNYAVFGNGVNIMDGLNVGLGGILSNGPLSVSATNSPSIFLGRLIIGTSSPASTSPNLFEQSVAIIEATSSQSVVLTLRGAGTQTGNLLQLQSSDNSNVFFVNSSGGFISSASSTFSSNLSISGFLNASSSISVGGNITATSTATTTLAFEADSNPEGGCIQLRGSNGIVYRLYIAPGDPGSYATSTNGRGSFLAVWEAGTCQ</sequence>
<dbReference type="AlphaFoldDB" id="A0A1G2UA35"/>
<organism evidence="1 2">
    <name type="scientific">Candidatus Zambryskibacteria bacterium RIFCSPLOWO2_01_FULL_45_43</name>
    <dbReference type="NCBI Taxonomy" id="1802762"/>
    <lineage>
        <taxon>Bacteria</taxon>
        <taxon>Candidatus Zambryskiibacteriota</taxon>
    </lineage>
</organism>
<dbReference type="InterPro" id="IPR011048">
    <property type="entry name" value="Haem_d1_sf"/>
</dbReference>
<dbReference type="EMBL" id="MHWF01000004">
    <property type="protein sequence ID" value="OHB06333.1"/>
    <property type="molecule type" value="Genomic_DNA"/>
</dbReference>
<accession>A0A1G2UA35</accession>
<dbReference type="PANTHER" id="PTHR47197">
    <property type="entry name" value="PROTEIN NIRF"/>
    <property type="match status" value="1"/>
</dbReference>
<proteinExistence type="predicted"/>
<dbReference type="Gene3D" id="2.130.10.10">
    <property type="entry name" value="YVTN repeat-like/Quinoprotein amine dehydrogenase"/>
    <property type="match status" value="3"/>
</dbReference>
<dbReference type="InterPro" id="IPR015943">
    <property type="entry name" value="WD40/YVTN_repeat-like_dom_sf"/>
</dbReference>
<dbReference type="InterPro" id="IPR051200">
    <property type="entry name" value="Host-pathogen_enzymatic-act"/>
</dbReference>